<dbReference type="Gene3D" id="3.40.50.10840">
    <property type="entry name" value="Putative sugar-binding, N-terminal domain"/>
    <property type="match status" value="1"/>
</dbReference>
<dbReference type="Pfam" id="PF17042">
    <property type="entry name" value="NBD_C"/>
    <property type="match status" value="1"/>
</dbReference>
<reference evidence="2 3" key="1">
    <citation type="submission" date="2017-05" db="EMBL/GenBank/DDBJ databases">
        <authorList>
            <person name="Song R."/>
            <person name="Chenine A.L."/>
            <person name="Ruprecht R.M."/>
        </authorList>
    </citation>
    <scope>NUCLEOTIDE SEQUENCE [LARGE SCALE GENOMIC DNA]</scope>
    <source>
        <strain evidence="2 3">CECT 8663</strain>
    </source>
</reference>
<sequence length="201" mass="21147">MQELLPDEATDAVILDAEMQGDLERQVAEIERPEDVLWVGSPGLARALAERFRTGRSVSRQSLAVKGAVLVVVGSANQVSHRQAAAIESNAAKLLVAPSGRHTDPKVVLERLVDDAAEQLATGGFGAVIATGGDTMEAILDRTGTCTFNLLGEIEPGFPVGSAEIGGRVVLLGMKAGGFGDDATLKRAVQRLSKQTKEFTL</sequence>
<dbReference type="Proteomes" id="UP000220836">
    <property type="component" value="Unassembled WGS sequence"/>
</dbReference>
<dbReference type="EMBL" id="FXYH01000017">
    <property type="protein sequence ID" value="SMX48277.1"/>
    <property type="molecule type" value="Genomic_DNA"/>
</dbReference>
<evidence type="ECO:0000313" key="3">
    <source>
        <dbReference type="Proteomes" id="UP000220836"/>
    </source>
</evidence>
<organism evidence="2 3">
    <name type="scientific">Pelagimonas varians</name>
    <dbReference type="NCBI Taxonomy" id="696760"/>
    <lineage>
        <taxon>Bacteria</taxon>
        <taxon>Pseudomonadati</taxon>
        <taxon>Pseudomonadota</taxon>
        <taxon>Alphaproteobacteria</taxon>
        <taxon>Rhodobacterales</taxon>
        <taxon>Roseobacteraceae</taxon>
        <taxon>Pelagimonas</taxon>
    </lineage>
</organism>
<protein>
    <recommendedName>
        <fullName evidence="1">Four-carbon acid sugar kinase nucleotide binding domain-containing protein</fullName>
    </recommendedName>
</protein>
<evidence type="ECO:0000313" key="2">
    <source>
        <dbReference type="EMBL" id="SMX48277.1"/>
    </source>
</evidence>
<accession>A0A238KZY3</accession>
<dbReference type="Gene3D" id="3.40.980.20">
    <property type="entry name" value="Four-carbon acid sugar kinase, nucleotide binding domain"/>
    <property type="match status" value="1"/>
</dbReference>
<gene>
    <name evidence="2" type="ORF">PEV8663_03794</name>
</gene>
<dbReference type="InterPro" id="IPR042213">
    <property type="entry name" value="NBD_C_sf"/>
</dbReference>
<dbReference type="RefSeq" id="WP_211318254.1">
    <property type="nucleotide sequence ID" value="NZ_CBDIHF020000002.1"/>
</dbReference>
<evidence type="ECO:0000259" key="1">
    <source>
        <dbReference type="Pfam" id="PF17042"/>
    </source>
</evidence>
<dbReference type="AlphaFoldDB" id="A0A238KZY3"/>
<feature type="domain" description="Four-carbon acid sugar kinase nucleotide binding" evidence="1">
    <location>
        <begin position="108"/>
        <end position="185"/>
    </location>
</feature>
<proteinExistence type="predicted"/>
<dbReference type="InterPro" id="IPR037051">
    <property type="entry name" value="4-carb_acid_sugar_kinase_N_sf"/>
</dbReference>
<dbReference type="InterPro" id="IPR031475">
    <property type="entry name" value="NBD_C"/>
</dbReference>
<name>A0A238KZY3_9RHOB</name>
<dbReference type="SUPFAM" id="SSF142764">
    <property type="entry name" value="YgbK-like"/>
    <property type="match status" value="1"/>
</dbReference>
<keyword evidence="3" id="KW-1185">Reference proteome</keyword>